<comment type="subunit">
    <text evidence="5">NDH-1 is composed of 14 different subunits. Subunits NuoA, H, J, K, L, M, N constitute the membrane sector of the complex.</text>
</comment>
<accession>E6TX90</accession>
<dbReference type="GO" id="GO:0005886">
    <property type="term" value="C:plasma membrane"/>
    <property type="evidence" value="ECO:0007669"/>
    <property type="project" value="UniProtKB-SubCell"/>
</dbReference>
<feature type="transmembrane region" description="Helical" evidence="5">
    <location>
        <begin position="160"/>
        <end position="183"/>
    </location>
</feature>
<keyword evidence="9" id="KW-1185">Reference proteome</keyword>
<dbReference type="HOGENOM" id="CLU_007100_1_1_9"/>
<feature type="transmembrane region" description="Helical" evidence="5">
    <location>
        <begin position="460"/>
        <end position="483"/>
    </location>
</feature>
<dbReference type="OrthoDB" id="9811718at2"/>
<feature type="transmembrane region" description="Helical" evidence="5">
    <location>
        <begin position="278"/>
        <end position="299"/>
    </location>
</feature>
<dbReference type="NCBIfam" id="TIGR01770">
    <property type="entry name" value="NDH_I_N"/>
    <property type="match status" value="1"/>
</dbReference>
<evidence type="ECO:0000256" key="1">
    <source>
        <dbReference type="ARBA" id="ARBA00004651"/>
    </source>
</evidence>
<keyword evidence="5" id="KW-0520">NAD</keyword>
<dbReference type="GO" id="GO:0042773">
    <property type="term" value="P:ATP synthesis coupled electron transport"/>
    <property type="evidence" value="ECO:0007669"/>
    <property type="project" value="InterPro"/>
</dbReference>
<dbReference type="EMBL" id="CP002394">
    <property type="protein sequence ID" value="ADU32285.1"/>
    <property type="molecule type" value="Genomic_DNA"/>
</dbReference>
<dbReference type="AlphaFoldDB" id="E6TX90"/>
<sequence>MSAFDANWSLMTPEIVLAALALIIFTIDFMTGIHGKKPFLGRMSILALVVTFVLVLFTNSTGGSIEEIFVVDSFARIFKLIIIFGVIMVIAISMHYLERNKDVYQGEYYSLMLFATLGAMIMVSSADLITLFVGLELLSISTYCLAAFKKYNRKSTEGAIKYVVLGGTASAFILYGMSFLYGLTGSTSLIDIALSMQSLYADYPFIIIMSFLFILGGFGFKISSVPFHMWAPDVYEGSPTPVTAFLSIVSKIAGFAILIRVLFISYGLGMANALSDHWYIVFPIIAAITMIVGNVIALTQRNVKRLMAYSGIAQAGYLLVPVAILFKLGNEGYMTVSLGMIAFYAVAYVLMTAGAFAVITLVTEDAGKEDLSTFNGLYKRAPYMAVSMAIFLVSLAGLPLTAGFAGKAWIFTGAITADMIWLSIIMIVASVVSFYYYFVIIRQMFMREPNPDASQLQTPFGLSVVVSVTLAFTVILGLLPGLLTNWMPYINWMF</sequence>
<comment type="similarity">
    <text evidence="5">Belongs to the complex I subunit 2 family.</text>
</comment>
<dbReference type="STRING" id="649639.Bcell_4055"/>
<feature type="transmembrane region" description="Helical" evidence="5">
    <location>
        <begin position="6"/>
        <end position="27"/>
    </location>
</feature>
<dbReference type="PANTHER" id="PTHR22773">
    <property type="entry name" value="NADH DEHYDROGENASE"/>
    <property type="match status" value="1"/>
</dbReference>
<keyword evidence="5" id="KW-1278">Translocase</keyword>
<dbReference type="InterPro" id="IPR010096">
    <property type="entry name" value="NADH-Q_OxRdtase_suN/2"/>
</dbReference>
<evidence type="ECO:0000313" key="9">
    <source>
        <dbReference type="Proteomes" id="UP000001401"/>
    </source>
</evidence>
<feature type="transmembrane region" description="Helical" evidence="5">
    <location>
        <begin position="306"/>
        <end position="326"/>
    </location>
</feature>
<evidence type="ECO:0000256" key="4">
    <source>
        <dbReference type="ARBA" id="ARBA00023136"/>
    </source>
</evidence>
<comment type="subcellular location">
    <subcellularLocation>
        <location evidence="1 5">Cell membrane</location>
        <topology evidence="1 5">Multi-pass membrane protein</topology>
    </subcellularLocation>
    <subcellularLocation>
        <location evidence="6">Membrane</location>
        <topology evidence="6">Multi-pass membrane protein</topology>
    </subcellularLocation>
</comment>
<dbReference type="KEGG" id="bco:Bcell_4055"/>
<dbReference type="HAMAP" id="MF_00445">
    <property type="entry name" value="NDH1_NuoN_1"/>
    <property type="match status" value="1"/>
</dbReference>
<feature type="transmembrane region" description="Helical" evidence="5">
    <location>
        <begin position="383"/>
        <end position="402"/>
    </location>
</feature>
<feature type="transmembrane region" description="Helical" evidence="5">
    <location>
        <begin position="203"/>
        <end position="222"/>
    </location>
</feature>
<feature type="transmembrane region" description="Helical" evidence="5">
    <location>
        <begin position="77"/>
        <end position="96"/>
    </location>
</feature>
<feature type="transmembrane region" description="Helical" evidence="5">
    <location>
        <begin position="131"/>
        <end position="148"/>
    </location>
</feature>
<evidence type="ECO:0000256" key="3">
    <source>
        <dbReference type="ARBA" id="ARBA00022989"/>
    </source>
</evidence>
<protein>
    <recommendedName>
        <fullName evidence="5">NADH-quinone oxidoreductase subunit N</fullName>
        <ecNumber evidence="5">7.1.1.-</ecNumber>
    </recommendedName>
    <alternativeName>
        <fullName evidence="5">NADH dehydrogenase I subunit N</fullName>
    </alternativeName>
    <alternativeName>
        <fullName evidence="5">NDH-1 subunit N</fullName>
    </alternativeName>
</protein>
<dbReference type="eggNOG" id="COG1007">
    <property type="taxonomic scope" value="Bacteria"/>
</dbReference>
<dbReference type="InterPro" id="IPR001750">
    <property type="entry name" value="ND/Mrp_TM"/>
</dbReference>
<evidence type="ECO:0000259" key="7">
    <source>
        <dbReference type="Pfam" id="PF00361"/>
    </source>
</evidence>
<organism evidence="8 9">
    <name type="scientific">Evansella cellulosilytica (strain ATCC 21833 / DSM 2522 / FERM P-1141 / JCM 9156 / N-4)</name>
    <name type="common">Bacillus cellulosilyticus</name>
    <dbReference type="NCBI Taxonomy" id="649639"/>
    <lineage>
        <taxon>Bacteria</taxon>
        <taxon>Bacillati</taxon>
        <taxon>Bacillota</taxon>
        <taxon>Bacilli</taxon>
        <taxon>Bacillales</taxon>
        <taxon>Bacillaceae</taxon>
        <taxon>Evansella</taxon>
    </lineage>
</organism>
<feature type="transmembrane region" description="Helical" evidence="5">
    <location>
        <begin position="338"/>
        <end position="362"/>
    </location>
</feature>
<name>E6TX90_EVAC2</name>
<reference evidence="8 9" key="1">
    <citation type="submission" date="2010-12" db="EMBL/GenBank/DDBJ databases">
        <title>Complete sequence of Bacillus cellulosilyticus DSM 2522.</title>
        <authorList>
            <consortium name="US DOE Joint Genome Institute"/>
            <person name="Lucas S."/>
            <person name="Copeland A."/>
            <person name="Lapidus A."/>
            <person name="Cheng J.-F."/>
            <person name="Bruce D."/>
            <person name="Goodwin L."/>
            <person name="Pitluck S."/>
            <person name="Chertkov O."/>
            <person name="Detter J.C."/>
            <person name="Han C."/>
            <person name="Tapia R."/>
            <person name="Land M."/>
            <person name="Hauser L."/>
            <person name="Jeffries C."/>
            <person name="Kyrpides N."/>
            <person name="Ivanova N."/>
            <person name="Mikhailova N."/>
            <person name="Brumm P."/>
            <person name="Mead D."/>
            <person name="Woyke T."/>
        </authorList>
    </citation>
    <scope>NUCLEOTIDE SEQUENCE [LARGE SCALE GENOMIC DNA]</scope>
    <source>
        <strain evidence="9">ATCC 21833 / DSM 2522 / FERM P-1141 / JCM 9156 / N-4</strain>
    </source>
</reference>
<keyword evidence="3 5" id="KW-1133">Transmembrane helix</keyword>
<evidence type="ECO:0000256" key="5">
    <source>
        <dbReference type="HAMAP-Rule" id="MF_00445"/>
    </source>
</evidence>
<evidence type="ECO:0000256" key="2">
    <source>
        <dbReference type="ARBA" id="ARBA00022692"/>
    </source>
</evidence>
<dbReference type="Pfam" id="PF00361">
    <property type="entry name" value="Proton_antipo_M"/>
    <property type="match status" value="1"/>
</dbReference>
<dbReference type="GO" id="GO:0008137">
    <property type="term" value="F:NADH dehydrogenase (ubiquinone) activity"/>
    <property type="evidence" value="ECO:0007669"/>
    <property type="project" value="InterPro"/>
</dbReference>
<keyword evidence="5" id="KW-0874">Quinone</keyword>
<dbReference type="GO" id="GO:0048038">
    <property type="term" value="F:quinone binding"/>
    <property type="evidence" value="ECO:0007669"/>
    <property type="project" value="UniProtKB-KW"/>
</dbReference>
<feature type="transmembrane region" description="Helical" evidence="5">
    <location>
        <begin position="242"/>
        <end position="266"/>
    </location>
</feature>
<feature type="transmembrane region" description="Helical" evidence="5">
    <location>
        <begin position="39"/>
        <end position="57"/>
    </location>
</feature>
<dbReference type="EC" id="7.1.1.-" evidence="5"/>
<feature type="transmembrane region" description="Helical" evidence="5">
    <location>
        <begin position="408"/>
        <end position="439"/>
    </location>
</feature>
<feature type="domain" description="NADH:quinone oxidoreductase/Mrp antiporter transmembrane" evidence="7">
    <location>
        <begin position="125"/>
        <end position="432"/>
    </location>
</feature>
<keyword evidence="5" id="KW-0813">Transport</keyword>
<evidence type="ECO:0000313" key="8">
    <source>
        <dbReference type="EMBL" id="ADU32285.1"/>
    </source>
</evidence>
<comment type="function">
    <text evidence="5">NDH-1 shuttles electrons from NADH, via FMN and iron-sulfur (Fe-S) centers, to quinones in the respiratory chain. The immediate electron acceptor for the enzyme in this species is believed to be a menaquinone. Couples the redox reaction to proton translocation (for every two electrons transferred, four hydrogen ions are translocated across the cytoplasmic membrane), and thus conserves the redox energy in a proton gradient.</text>
</comment>
<comment type="catalytic activity">
    <reaction evidence="5">
        <text>a quinone + NADH + 5 H(+)(in) = a quinol + NAD(+) + 4 H(+)(out)</text>
        <dbReference type="Rhea" id="RHEA:57888"/>
        <dbReference type="ChEBI" id="CHEBI:15378"/>
        <dbReference type="ChEBI" id="CHEBI:24646"/>
        <dbReference type="ChEBI" id="CHEBI:57540"/>
        <dbReference type="ChEBI" id="CHEBI:57945"/>
        <dbReference type="ChEBI" id="CHEBI:132124"/>
    </reaction>
</comment>
<gene>
    <name evidence="5" type="primary">nuoN</name>
    <name evidence="8" type="ordered locus">Bcell_4055</name>
</gene>
<keyword evidence="5" id="KW-1003">Cell membrane</keyword>
<keyword evidence="4 5" id="KW-0472">Membrane</keyword>
<evidence type="ECO:0000256" key="6">
    <source>
        <dbReference type="RuleBase" id="RU000320"/>
    </source>
</evidence>
<dbReference type="Proteomes" id="UP000001401">
    <property type="component" value="Chromosome"/>
</dbReference>
<keyword evidence="2 5" id="KW-0812">Transmembrane</keyword>
<proteinExistence type="inferred from homology"/>
<feature type="transmembrane region" description="Helical" evidence="5">
    <location>
        <begin position="108"/>
        <end position="125"/>
    </location>
</feature>
<dbReference type="RefSeq" id="WP_013490611.1">
    <property type="nucleotide sequence ID" value="NC_014829.1"/>
</dbReference>
<dbReference type="GO" id="GO:0050136">
    <property type="term" value="F:NADH dehydrogenase (quinone) (non-electrogenic) activity"/>
    <property type="evidence" value="ECO:0007669"/>
    <property type="project" value="UniProtKB-UniRule"/>
</dbReference>